<dbReference type="GO" id="GO:0016020">
    <property type="term" value="C:membrane"/>
    <property type="evidence" value="ECO:0007669"/>
    <property type="project" value="UniProtKB-SubCell"/>
</dbReference>
<dbReference type="GO" id="GO:0016757">
    <property type="term" value="F:glycosyltransferase activity"/>
    <property type="evidence" value="ECO:0007669"/>
    <property type="project" value="UniProtKB-KW"/>
</dbReference>
<evidence type="ECO:0000256" key="4">
    <source>
        <dbReference type="ARBA" id="ARBA00023136"/>
    </source>
</evidence>
<reference evidence="6" key="1">
    <citation type="submission" date="2023-06" db="EMBL/GenBank/DDBJ databases">
        <authorList>
            <person name="Delattre M."/>
        </authorList>
    </citation>
    <scope>NUCLEOTIDE SEQUENCE</scope>
    <source>
        <strain evidence="6">AF72</strain>
    </source>
</reference>
<evidence type="ECO:0000256" key="3">
    <source>
        <dbReference type="ARBA" id="ARBA00022679"/>
    </source>
</evidence>
<organism evidence="6 7">
    <name type="scientific">Mesorhabditis spiculigera</name>
    <dbReference type="NCBI Taxonomy" id="96644"/>
    <lineage>
        <taxon>Eukaryota</taxon>
        <taxon>Metazoa</taxon>
        <taxon>Ecdysozoa</taxon>
        <taxon>Nematoda</taxon>
        <taxon>Chromadorea</taxon>
        <taxon>Rhabditida</taxon>
        <taxon>Rhabditina</taxon>
        <taxon>Rhabditomorpha</taxon>
        <taxon>Rhabditoidea</taxon>
        <taxon>Rhabditidae</taxon>
        <taxon>Mesorhabditinae</taxon>
        <taxon>Mesorhabditis</taxon>
    </lineage>
</organism>
<keyword evidence="7" id="KW-1185">Reference proteome</keyword>
<gene>
    <name evidence="6" type="ORF">MSPICULIGERA_LOCUS25699</name>
</gene>
<dbReference type="Proteomes" id="UP001177023">
    <property type="component" value="Unassembled WGS sequence"/>
</dbReference>
<comment type="caution">
    <text evidence="6">The sequence shown here is derived from an EMBL/GenBank/DDBJ whole genome shotgun (WGS) entry which is preliminary data.</text>
</comment>
<evidence type="ECO:0000256" key="1">
    <source>
        <dbReference type="ARBA" id="ARBA00004606"/>
    </source>
</evidence>
<dbReference type="InterPro" id="IPR003406">
    <property type="entry name" value="Glyco_trans_14"/>
</dbReference>
<keyword evidence="2" id="KW-0328">Glycosyltransferase</keyword>
<sequence length="283" mass="32095">MTSAGGFVNRAHLDCLEVLIEQPGWEYVILQQTYDFLAHSNEELMMMLKPLKGYNDISTGDGKKWIKGRINAKLNWTVAGLNIFMKNSPHTPAQRKAAKIEFGKGLVEAALARKTVNWMTREVNLTTMVDQFNALNGKGYGIDEQFLATLTNSETLLMPGGYHHNCAAKQPSSYFSRLTRWGGGKCETGKRRHGICIWGVEDLPWLRNISSRYLMINKFIPDFDFLSIHCLSESIYNRTHMGPDFVDLERLGKHSMVYYNDVVKKKPGFNAATFTCNVTFPQP</sequence>
<comment type="subcellular location">
    <subcellularLocation>
        <location evidence="1">Membrane</location>
        <topology evidence="1">Single-pass type II membrane protein</topology>
    </subcellularLocation>
</comment>
<feature type="non-terminal residue" evidence="6">
    <location>
        <position position="283"/>
    </location>
</feature>
<dbReference type="Pfam" id="PF02485">
    <property type="entry name" value="Branch"/>
    <property type="match status" value="1"/>
</dbReference>
<evidence type="ECO:0000256" key="2">
    <source>
        <dbReference type="ARBA" id="ARBA00022676"/>
    </source>
</evidence>
<evidence type="ECO:0000256" key="5">
    <source>
        <dbReference type="ARBA" id="ARBA00023180"/>
    </source>
</evidence>
<dbReference type="EMBL" id="CATQJA010002710">
    <property type="protein sequence ID" value="CAJ0587744.1"/>
    <property type="molecule type" value="Genomic_DNA"/>
</dbReference>
<keyword evidence="5" id="KW-0325">Glycoprotein</keyword>
<evidence type="ECO:0000313" key="6">
    <source>
        <dbReference type="EMBL" id="CAJ0587744.1"/>
    </source>
</evidence>
<dbReference type="PANTHER" id="PTHR46671:SF7">
    <property type="entry name" value="CORE-2_I-BRANCHING ENZYME"/>
    <property type="match status" value="1"/>
</dbReference>
<keyword evidence="3" id="KW-0808">Transferase</keyword>
<dbReference type="PANTHER" id="PTHR46671">
    <property type="entry name" value="PROTEIN CBG11221"/>
    <property type="match status" value="1"/>
</dbReference>
<keyword evidence="4" id="KW-0472">Membrane</keyword>
<name>A0AA36DJ64_9BILA</name>
<dbReference type="AlphaFoldDB" id="A0AA36DJ64"/>
<evidence type="ECO:0000313" key="7">
    <source>
        <dbReference type="Proteomes" id="UP001177023"/>
    </source>
</evidence>
<accession>A0AA36DJ64</accession>
<proteinExistence type="predicted"/>
<protein>
    <submittedName>
        <fullName evidence="6">Uncharacterized protein</fullName>
    </submittedName>
</protein>